<comment type="caution">
    <text evidence="2">The sequence shown here is derived from an EMBL/GenBank/DDBJ whole genome shotgun (WGS) entry which is preliminary data.</text>
</comment>
<dbReference type="InterPro" id="IPR011335">
    <property type="entry name" value="Restrct_endonuc-II-like"/>
</dbReference>
<dbReference type="Pfam" id="PF05685">
    <property type="entry name" value="Uma2"/>
    <property type="match status" value="1"/>
</dbReference>
<dbReference type="OrthoDB" id="9799703at2"/>
<reference evidence="2 3" key="1">
    <citation type="submission" date="2007-01" db="EMBL/GenBank/DDBJ databases">
        <authorList>
            <person name="Haygood M."/>
            <person name="Podell S."/>
            <person name="Anderson C."/>
            <person name="Hopkinson B."/>
            <person name="Roe K."/>
            <person name="Barbeau K."/>
            <person name="Gaasterland T."/>
            <person name="Ferriera S."/>
            <person name="Johnson J."/>
            <person name="Kravitz S."/>
            <person name="Beeson K."/>
            <person name="Sutton G."/>
            <person name="Rogers Y.-H."/>
            <person name="Friedman R."/>
            <person name="Frazier M."/>
            <person name="Venter J.C."/>
        </authorList>
    </citation>
    <scope>NUCLEOTIDE SEQUENCE [LARGE SCALE GENOMIC DNA]</scope>
    <source>
        <strain evidence="2 3">ATCC 23134</strain>
    </source>
</reference>
<dbReference type="RefSeq" id="WP_002705832.1">
    <property type="nucleotide sequence ID" value="NZ_AAWS01000093.1"/>
</dbReference>
<dbReference type="EMBL" id="AAWS01000093">
    <property type="protein sequence ID" value="EAY23970.1"/>
    <property type="molecule type" value="Genomic_DNA"/>
</dbReference>
<dbReference type="Gene3D" id="3.90.1570.10">
    <property type="entry name" value="tt1808, chain A"/>
    <property type="match status" value="1"/>
</dbReference>
<keyword evidence="3" id="KW-1185">Reference proteome</keyword>
<dbReference type="InterPro" id="IPR008538">
    <property type="entry name" value="Uma2"/>
</dbReference>
<evidence type="ECO:0000259" key="1">
    <source>
        <dbReference type="Pfam" id="PF05685"/>
    </source>
</evidence>
<dbReference type="CDD" id="cd06260">
    <property type="entry name" value="DUF820-like"/>
    <property type="match status" value="1"/>
</dbReference>
<proteinExistence type="predicted"/>
<name>A2A081_MICM2</name>
<dbReference type="PANTHER" id="PTHR34107">
    <property type="entry name" value="SLL0198 PROTEIN-RELATED"/>
    <property type="match status" value="1"/>
</dbReference>
<evidence type="ECO:0000313" key="2">
    <source>
        <dbReference type="EMBL" id="EAY23970.1"/>
    </source>
</evidence>
<dbReference type="PANTHER" id="PTHR34107:SF7">
    <property type="entry name" value="SLR2092 PROTEIN"/>
    <property type="match status" value="1"/>
</dbReference>
<accession>A2A081</accession>
<dbReference type="Proteomes" id="UP000004095">
    <property type="component" value="Unassembled WGS sequence"/>
</dbReference>
<gene>
    <name evidence="2" type="ORF">M23134_01653</name>
</gene>
<feature type="domain" description="Putative restriction endonuclease" evidence="1">
    <location>
        <begin position="16"/>
        <end position="186"/>
    </location>
</feature>
<dbReference type="InterPro" id="IPR012296">
    <property type="entry name" value="Nuclease_put_TT1808"/>
</dbReference>
<protein>
    <submittedName>
        <fullName evidence="2">Uma2</fullName>
    </submittedName>
</protein>
<dbReference type="eggNOG" id="COG4636">
    <property type="taxonomic scope" value="Bacteria"/>
</dbReference>
<evidence type="ECO:0000313" key="3">
    <source>
        <dbReference type="Proteomes" id="UP000004095"/>
    </source>
</evidence>
<dbReference type="AlphaFoldDB" id="A2A081"/>
<dbReference type="SUPFAM" id="SSF52980">
    <property type="entry name" value="Restriction endonuclease-like"/>
    <property type="match status" value="1"/>
</dbReference>
<organism evidence="2 3">
    <name type="scientific">Microscilla marina ATCC 23134</name>
    <dbReference type="NCBI Taxonomy" id="313606"/>
    <lineage>
        <taxon>Bacteria</taxon>
        <taxon>Pseudomonadati</taxon>
        <taxon>Bacteroidota</taxon>
        <taxon>Cytophagia</taxon>
        <taxon>Cytophagales</taxon>
        <taxon>Microscillaceae</taxon>
        <taxon>Microscilla</taxon>
    </lineage>
</organism>
<sequence>MTAITLKSKVLRMTDAEFEAFCLEQRDLKIERNSNGDILIMTPTYSDTGRYNIEILRQLANWNVEMSQGQVFDSSTGFTLPNNAVRSPDASWIAQSRWEALSEKQQKSFAPIAPDFVVELKSSTDHLPTLQEKMREWIDNGVQLGWLIDVESQNVAVYQADGSSQKILDFDQNLSGAPILPGFMLELPRLKL</sequence>